<dbReference type="RefSeq" id="WP_009516986.1">
    <property type="nucleotide sequence ID" value="NZ_CCAE010000009.1"/>
</dbReference>
<gene>
    <name evidence="1" type="ORF">BN948_01639</name>
</gene>
<keyword evidence="2" id="KW-1185">Reference proteome</keyword>
<dbReference type="EMBL" id="CCAE010000009">
    <property type="protein sequence ID" value="CDN87220.1"/>
    <property type="molecule type" value="Genomic_DNA"/>
</dbReference>
<dbReference type="AlphaFoldDB" id="A0A1L1PCL0"/>
<name>A0A1L1PCL0_HYDIT</name>
<evidence type="ECO:0000313" key="2">
    <source>
        <dbReference type="Proteomes" id="UP000028878"/>
    </source>
</evidence>
<organism evidence="1 2">
    <name type="scientific">Hydrogenophaga intermedia</name>
    <dbReference type="NCBI Taxonomy" id="65786"/>
    <lineage>
        <taxon>Bacteria</taxon>
        <taxon>Pseudomonadati</taxon>
        <taxon>Pseudomonadota</taxon>
        <taxon>Betaproteobacteria</taxon>
        <taxon>Burkholderiales</taxon>
        <taxon>Comamonadaceae</taxon>
        <taxon>Hydrogenophaga</taxon>
    </lineage>
</organism>
<accession>A0A1L1PCL0</accession>
<evidence type="ECO:0000313" key="1">
    <source>
        <dbReference type="EMBL" id="CDN87220.1"/>
    </source>
</evidence>
<proteinExistence type="predicted"/>
<dbReference type="InterPro" id="IPR014991">
    <property type="entry name" value="DUF1840"/>
</dbReference>
<sequence length="108" mass="12089">MSVYRFKSRETGDLVMLPAHGKRLLEILGKDPESPGVLLPDDMPRAIDAIRAAVLSEEAEHKRLRDEAEARGEPAPTFESVSLRMRSTPFIEMLQRAQKAGVEMTWGV</sequence>
<dbReference type="Pfam" id="PF08895">
    <property type="entry name" value="DUF1840"/>
    <property type="match status" value="1"/>
</dbReference>
<reference evidence="2" key="1">
    <citation type="submission" date="2014-11" db="EMBL/GenBank/DDBJ databases">
        <title>Draft genome sequence of Hydrogenophaga intermedia S1.</title>
        <authorList>
            <person name="Gan H.M."/>
            <person name="Chew T.H."/>
            <person name="Stolz A."/>
        </authorList>
    </citation>
    <scope>NUCLEOTIDE SEQUENCE [LARGE SCALE GENOMIC DNA]</scope>
    <source>
        <strain evidence="2">S1</strain>
    </source>
</reference>
<evidence type="ECO:0008006" key="3">
    <source>
        <dbReference type="Google" id="ProtNLM"/>
    </source>
</evidence>
<dbReference type="Proteomes" id="UP000028878">
    <property type="component" value="Unassembled WGS sequence"/>
</dbReference>
<protein>
    <recommendedName>
        <fullName evidence="3">DUF1840 domain-containing protein</fullName>
    </recommendedName>
</protein>